<evidence type="ECO:0000256" key="1">
    <source>
        <dbReference type="SAM" id="MobiDB-lite"/>
    </source>
</evidence>
<organism evidence="2 3">
    <name type="scientific">Pseudomonas phage PP9W2</name>
    <dbReference type="NCBI Taxonomy" id="2914450"/>
    <lineage>
        <taxon>Viruses</taxon>
        <taxon>Duplodnaviria</taxon>
        <taxon>Heunggongvirae</taxon>
        <taxon>Uroviricota</taxon>
        <taxon>Caudoviricetes</taxon>
        <taxon>Haihevirus</taxon>
        <taxon>Haihevirus PP9W2</taxon>
    </lineage>
</organism>
<dbReference type="RefSeq" id="YP_010773300.1">
    <property type="nucleotide sequence ID" value="NC_074662.1"/>
</dbReference>
<evidence type="ECO:0000313" key="2">
    <source>
        <dbReference type="EMBL" id="ULG00160.1"/>
    </source>
</evidence>
<feature type="compositionally biased region" description="Polar residues" evidence="1">
    <location>
        <begin position="58"/>
        <end position="76"/>
    </location>
</feature>
<evidence type="ECO:0000313" key="3">
    <source>
        <dbReference type="Proteomes" id="UP001055334"/>
    </source>
</evidence>
<dbReference type="Proteomes" id="UP001055334">
    <property type="component" value="Segment"/>
</dbReference>
<name>A0A9E6YJP7_9CAUD</name>
<protein>
    <submittedName>
        <fullName evidence="2">Uncharacterized protein</fullName>
    </submittedName>
</protein>
<dbReference type="EMBL" id="OM141125">
    <property type="protein sequence ID" value="ULG00160.1"/>
    <property type="molecule type" value="Genomic_DNA"/>
</dbReference>
<accession>A0A9E6YJP7</accession>
<proteinExistence type="predicted"/>
<sequence>MSDVMIKPVRSYLDGGRVRKAGGDAYLASEYLARQLVARGLCQIVESEIPKPVAGESLSASQVAPASQQKTANESESGGTPRRRGRPSARTQRSD</sequence>
<feature type="region of interest" description="Disordered" evidence="1">
    <location>
        <begin position="55"/>
        <end position="95"/>
    </location>
</feature>
<reference evidence="2" key="1">
    <citation type="submission" date="2022-01" db="EMBL/GenBank/DDBJ databases">
        <authorList>
            <person name="Long X."/>
        </authorList>
    </citation>
    <scope>NUCLEOTIDE SEQUENCE</scope>
</reference>
<dbReference type="GeneID" id="80397576"/>
<keyword evidence="3" id="KW-1185">Reference proteome</keyword>
<dbReference type="KEGG" id="vg:80397576"/>